<evidence type="ECO:0000313" key="2">
    <source>
        <dbReference type="Proteomes" id="UP000605676"/>
    </source>
</evidence>
<dbReference type="Proteomes" id="UP000605676">
    <property type="component" value="Unassembled WGS sequence"/>
</dbReference>
<evidence type="ECO:0008006" key="3">
    <source>
        <dbReference type="Google" id="ProtNLM"/>
    </source>
</evidence>
<name>A0ABS1HND9_9BACT</name>
<organism evidence="1 2">
    <name type="scientific">Carboxylicivirga marina</name>
    <dbReference type="NCBI Taxonomy" id="2800988"/>
    <lineage>
        <taxon>Bacteria</taxon>
        <taxon>Pseudomonadati</taxon>
        <taxon>Bacteroidota</taxon>
        <taxon>Bacteroidia</taxon>
        <taxon>Marinilabiliales</taxon>
        <taxon>Marinilabiliaceae</taxon>
        <taxon>Carboxylicivirga</taxon>
    </lineage>
</organism>
<dbReference type="EMBL" id="JAENRR010000056">
    <property type="protein sequence ID" value="MBK3519198.1"/>
    <property type="molecule type" value="Genomic_DNA"/>
</dbReference>
<sequence length="338" mass="39354">MNAKGAIQEKLFKHIKEKLPTNLSLVHEVSEVLGISYDSAYRRLRNEKSLTLDEALLICNRFNCPLTSLIEESSQFLTFQHLRVGPEAFDKTQWLSFIHNRLITICQANEKQIVYAAKDPPIFQYFQFPEIVAFKIFFWEKTLFHSQKLEGKKLALNSITPDVVDKCRKISALSLQIPTIEIWNEDTFRILLRQIEYYWVSDYFESEQVLIELINSIETWLIHNQKQAELGLKFLYGHKPQGIENSYTLYENEIVLNDNTIYITEDNKCNAYITYNVLGLLGSSNSAFCSNVSSFHKVLISKSNVISQVGEKARNRFFNKLHQRIEQFRNEHGLSVPK</sequence>
<evidence type="ECO:0000313" key="1">
    <source>
        <dbReference type="EMBL" id="MBK3519198.1"/>
    </source>
</evidence>
<accession>A0ABS1HND9</accession>
<gene>
    <name evidence="1" type="ORF">JIV24_17750</name>
</gene>
<protein>
    <recommendedName>
        <fullName evidence="3">Transcription regulator BetR N-terminal domain-containing protein</fullName>
    </recommendedName>
</protein>
<dbReference type="RefSeq" id="WP_200466418.1">
    <property type="nucleotide sequence ID" value="NZ_JAENRR010000056.1"/>
</dbReference>
<proteinExistence type="predicted"/>
<keyword evidence="2" id="KW-1185">Reference proteome</keyword>
<comment type="caution">
    <text evidence="1">The sequence shown here is derived from an EMBL/GenBank/DDBJ whole genome shotgun (WGS) entry which is preliminary data.</text>
</comment>
<reference evidence="1 2" key="1">
    <citation type="submission" date="2021-01" db="EMBL/GenBank/DDBJ databases">
        <title>Carboxyliciviraga sp.nov., isolated from coastal sediments.</title>
        <authorList>
            <person name="Lu D."/>
            <person name="Zhang T."/>
        </authorList>
    </citation>
    <scope>NUCLEOTIDE SEQUENCE [LARGE SCALE GENOMIC DNA]</scope>
    <source>
        <strain evidence="1 2">N1Y132</strain>
    </source>
</reference>